<name>A0ACC2W9W3_9TREE</name>
<reference evidence="1" key="1">
    <citation type="submission" date="2023-04" db="EMBL/GenBank/DDBJ databases">
        <title>Draft Genome sequencing of Naganishia species isolated from polar environments using Oxford Nanopore Technology.</title>
        <authorList>
            <person name="Leo P."/>
            <person name="Venkateswaran K."/>
        </authorList>
    </citation>
    <scope>NUCLEOTIDE SEQUENCE</scope>
    <source>
        <strain evidence="1">MNA-CCFEE 5261</strain>
    </source>
</reference>
<evidence type="ECO:0000313" key="1">
    <source>
        <dbReference type="EMBL" id="KAJ9107851.1"/>
    </source>
</evidence>
<evidence type="ECO:0000313" key="2">
    <source>
        <dbReference type="Proteomes" id="UP001241377"/>
    </source>
</evidence>
<protein>
    <submittedName>
        <fullName evidence="1">Uncharacterized protein</fullName>
    </submittedName>
</protein>
<gene>
    <name evidence="1" type="ORF">QFC19_002757</name>
</gene>
<dbReference type="Proteomes" id="UP001241377">
    <property type="component" value="Unassembled WGS sequence"/>
</dbReference>
<proteinExistence type="predicted"/>
<keyword evidence="2" id="KW-1185">Reference proteome</keyword>
<comment type="caution">
    <text evidence="1">The sequence shown here is derived from an EMBL/GenBank/DDBJ whole genome shotgun (WGS) entry which is preliminary data.</text>
</comment>
<dbReference type="EMBL" id="JASBWR010000024">
    <property type="protein sequence ID" value="KAJ9107851.1"/>
    <property type="molecule type" value="Genomic_DNA"/>
</dbReference>
<accession>A0ACC2W9W3</accession>
<organism evidence="1 2">
    <name type="scientific">Naganishia cerealis</name>
    <dbReference type="NCBI Taxonomy" id="610337"/>
    <lineage>
        <taxon>Eukaryota</taxon>
        <taxon>Fungi</taxon>
        <taxon>Dikarya</taxon>
        <taxon>Basidiomycota</taxon>
        <taxon>Agaricomycotina</taxon>
        <taxon>Tremellomycetes</taxon>
        <taxon>Filobasidiales</taxon>
        <taxon>Filobasidiaceae</taxon>
        <taxon>Naganishia</taxon>
    </lineage>
</organism>
<sequence length="400" mass="44296">MTTKIFWPDDLPLDAQDVLYGWKLATDWFVVAFGVSVRPSHVKTAVEEKGAGSPAGYPLIRLNEIRQPSSLPYQYILYKCPNIDRLRFFATQPLELDTGTLAKQSGPQYSLSNRLSQLYEYYPSPSKGAATRKLDTGHLDTTLSLINETYRVRKDVAAITEAQSRRGARAGEHAPSALNSHSLAVRTLSDINFRLFTQLSALTSWINVILFLPCAKVLINIAAFSAVALMNGLLVSFYNTVWLIANDLIVGWTISAILKEHTPHIEHVLNGTVRDWLMTRIIAGLQWLDDWPVGLKLNAPLSRLFAGTYAGITTAWLSIIEYLPITTSALVWLLTSLSLLGVSMFISTLLDILSLASLHLRAATSMSGVIYRAEMAALYALWNLFRGKQSISSSQCADSD</sequence>